<keyword evidence="1" id="KW-0808">Transferase</keyword>
<dbReference type="PANTHER" id="PTHR34069">
    <property type="entry name" value="3-OXOACYL-[ACYL-CARRIER-PROTEIN] SYNTHASE 3"/>
    <property type="match status" value="1"/>
</dbReference>
<evidence type="ECO:0000313" key="5">
    <source>
        <dbReference type="EMBL" id="PAB60680.1"/>
    </source>
</evidence>
<dbReference type="InterPro" id="IPR013751">
    <property type="entry name" value="ACP_syn_III_N"/>
</dbReference>
<reference evidence="5 6" key="1">
    <citation type="submission" date="2017-06" db="EMBL/GenBank/DDBJ databases">
        <title>Draft genome sequence of anaerobic fermentative bacterium Anaeromicrobium sediminis DY2726D isolated from West Pacific Ocean sediments.</title>
        <authorList>
            <person name="Zeng X."/>
        </authorList>
    </citation>
    <scope>NUCLEOTIDE SEQUENCE [LARGE SCALE GENOMIC DNA]</scope>
    <source>
        <strain evidence="5 6">DY2726D</strain>
    </source>
</reference>
<organism evidence="5 6">
    <name type="scientific">Anaeromicrobium sediminis</name>
    <dbReference type="NCBI Taxonomy" id="1478221"/>
    <lineage>
        <taxon>Bacteria</taxon>
        <taxon>Bacillati</taxon>
        <taxon>Bacillota</taxon>
        <taxon>Clostridia</taxon>
        <taxon>Peptostreptococcales</taxon>
        <taxon>Thermotaleaceae</taxon>
        <taxon>Anaeromicrobium</taxon>
    </lineage>
</organism>
<dbReference type="SUPFAM" id="SSF53901">
    <property type="entry name" value="Thiolase-like"/>
    <property type="match status" value="2"/>
</dbReference>
<gene>
    <name evidence="5" type="ORF">CCE28_03840</name>
</gene>
<evidence type="ECO:0000256" key="2">
    <source>
        <dbReference type="ARBA" id="ARBA00023315"/>
    </source>
</evidence>
<evidence type="ECO:0008006" key="7">
    <source>
        <dbReference type="Google" id="ProtNLM"/>
    </source>
</evidence>
<dbReference type="InterPro" id="IPR013747">
    <property type="entry name" value="ACP_syn_III_C"/>
</dbReference>
<dbReference type="Pfam" id="PF08541">
    <property type="entry name" value="ACP_syn_III_C"/>
    <property type="match status" value="1"/>
</dbReference>
<evidence type="ECO:0000256" key="1">
    <source>
        <dbReference type="ARBA" id="ARBA00022679"/>
    </source>
</evidence>
<dbReference type="GO" id="GO:0044550">
    <property type="term" value="P:secondary metabolite biosynthetic process"/>
    <property type="evidence" value="ECO:0007669"/>
    <property type="project" value="TreeGrafter"/>
</dbReference>
<dbReference type="GO" id="GO:0006633">
    <property type="term" value="P:fatty acid biosynthetic process"/>
    <property type="evidence" value="ECO:0007669"/>
    <property type="project" value="InterPro"/>
</dbReference>
<dbReference type="PANTHER" id="PTHR34069:SF2">
    <property type="entry name" value="BETA-KETOACYL-[ACYL-CARRIER-PROTEIN] SYNTHASE III"/>
    <property type="match status" value="1"/>
</dbReference>
<dbReference type="AlphaFoldDB" id="A0A267MPM7"/>
<dbReference type="OrthoDB" id="1704808at2"/>
<evidence type="ECO:0000259" key="3">
    <source>
        <dbReference type="Pfam" id="PF08541"/>
    </source>
</evidence>
<protein>
    <recommendedName>
        <fullName evidence="7">Beta-ketoacyl-[acyl-carrier-protein] synthase III</fullName>
    </recommendedName>
</protein>
<keyword evidence="2" id="KW-0012">Acyltransferase</keyword>
<dbReference type="Pfam" id="PF08545">
    <property type="entry name" value="ACP_syn_III"/>
    <property type="match status" value="1"/>
</dbReference>
<feature type="domain" description="Beta-ketoacyl-[acyl-carrier-protein] synthase III C-terminal" evidence="3">
    <location>
        <begin position="247"/>
        <end position="333"/>
    </location>
</feature>
<dbReference type="GO" id="GO:0004315">
    <property type="term" value="F:3-oxoacyl-[acyl-carrier-protein] synthase activity"/>
    <property type="evidence" value="ECO:0007669"/>
    <property type="project" value="InterPro"/>
</dbReference>
<dbReference type="InterPro" id="IPR016039">
    <property type="entry name" value="Thiolase-like"/>
</dbReference>
<evidence type="ECO:0000313" key="6">
    <source>
        <dbReference type="Proteomes" id="UP000216024"/>
    </source>
</evidence>
<proteinExistence type="predicted"/>
<dbReference type="Gene3D" id="3.40.47.10">
    <property type="match status" value="1"/>
</dbReference>
<name>A0A267MPM7_9FIRM</name>
<evidence type="ECO:0000259" key="4">
    <source>
        <dbReference type="Pfam" id="PF08545"/>
    </source>
</evidence>
<dbReference type="EMBL" id="NIBG01000002">
    <property type="protein sequence ID" value="PAB60680.1"/>
    <property type="molecule type" value="Genomic_DNA"/>
</dbReference>
<keyword evidence="6" id="KW-1185">Reference proteome</keyword>
<dbReference type="Proteomes" id="UP000216024">
    <property type="component" value="Unassembled WGS sequence"/>
</dbReference>
<feature type="domain" description="Beta-ketoacyl-[acyl-carrier-protein] synthase III N-terminal" evidence="4">
    <location>
        <begin position="116"/>
        <end position="185"/>
    </location>
</feature>
<accession>A0A267MPM7</accession>
<comment type="caution">
    <text evidence="5">The sequence shown here is derived from an EMBL/GenBank/DDBJ whole genome shotgun (WGS) entry which is preliminary data.</text>
</comment>
<sequence>MKMYRNIVIKGEEIYTPKKKVDNNYFERHFKKFRQDKEAGELMNYFGRNERYFVSEGENTLTMAIDASKKVIEKTKTNPKDIDMILFTSDNPEYALPTNAVKIHQAIGATNAHIVLDINANCIGMLTSLDFACRYAKNNEKIRTILLVGSACFSKITRKDDVVSYPNFSDGSSAVILEAKEENRIRGFIDSNYTTCSDICDKVEYPKCGYSNINKPEILKEDKKMNFIRHDVSYFSDEWKKIMTDMLDENSLRIDDIDHFLFSQFNKEEVKETLEKMEVDLNRHTFVGEKYGYTGVASPMFALNEAIKEEKIKEGSKLMFCSVGVGYTMSTIIYVC</sequence>